<sequence length="240" mass="26401">MTELTKPTALPRILLIGASRGIGLAMTDEFLQRGWQVTATVRGTGHTGLHDLSSTYPNELIIEQVDMTDSDQLTGLHQRLAKHHFDILFINAGTSNRNQNETIAEVTTEEFVHLMITNALSPMRTTEALQDLVKEDGLIGIMSSGLGSVGNNIKGGKEVYRGTKAALNQYLRSYAAREAEQHPERSLLLLAPGWIRTELGGSDASFSLEETIPEIVNTIEAKRGKSGLEYLDRFGKVVPW</sequence>
<dbReference type="GO" id="GO:0016616">
    <property type="term" value="F:oxidoreductase activity, acting on the CH-OH group of donors, NAD or NADP as acceptor"/>
    <property type="evidence" value="ECO:0007669"/>
    <property type="project" value="TreeGrafter"/>
</dbReference>
<gene>
    <name evidence="1" type="ORF">NG99_25525</name>
</gene>
<accession>A0A0A3ZL85</accession>
<organism evidence="1 2">
    <name type="scientific">Erwinia typographi</name>
    <dbReference type="NCBI Taxonomy" id="371042"/>
    <lineage>
        <taxon>Bacteria</taxon>
        <taxon>Pseudomonadati</taxon>
        <taxon>Pseudomonadota</taxon>
        <taxon>Gammaproteobacteria</taxon>
        <taxon>Enterobacterales</taxon>
        <taxon>Erwiniaceae</taxon>
        <taxon>Erwinia</taxon>
    </lineage>
</organism>
<dbReference type="Pfam" id="PF00106">
    <property type="entry name" value="adh_short"/>
    <property type="match status" value="1"/>
</dbReference>
<dbReference type="PANTHER" id="PTHR45458">
    <property type="entry name" value="SHORT-CHAIN DEHYDROGENASE/REDUCTASE SDR"/>
    <property type="match status" value="1"/>
</dbReference>
<dbReference type="AlphaFoldDB" id="A0A0A3ZL85"/>
<keyword evidence="2" id="KW-1185">Reference proteome</keyword>
<dbReference type="InterPro" id="IPR052184">
    <property type="entry name" value="SDR_enzymes"/>
</dbReference>
<dbReference type="STRING" id="371042.NG99_25525"/>
<dbReference type="InterPro" id="IPR036291">
    <property type="entry name" value="NAD(P)-bd_dom_sf"/>
</dbReference>
<comment type="caution">
    <text evidence="1">The sequence shown here is derived from an EMBL/GenBank/DDBJ whole genome shotgun (WGS) entry which is preliminary data.</text>
</comment>
<dbReference type="InterPro" id="IPR002347">
    <property type="entry name" value="SDR_fam"/>
</dbReference>
<evidence type="ECO:0000313" key="2">
    <source>
        <dbReference type="Proteomes" id="UP000030351"/>
    </source>
</evidence>
<proteinExistence type="predicted"/>
<dbReference type="SUPFAM" id="SSF51735">
    <property type="entry name" value="NAD(P)-binding Rossmann-fold domains"/>
    <property type="match status" value="1"/>
</dbReference>
<dbReference type="PRINTS" id="PR00081">
    <property type="entry name" value="GDHRDH"/>
</dbReference>
<dbReference type="Gene3D" id="3.40.50.720">
    <property type="entry name" value="NAD(P)-binding Rossmann-like Domain"/>
    <property type="match status" value="1"/>
</dbReference>
<protein>
    <submittedName>
        <fullName evidence="1">3-oxoacyl-ACP reductase</fullName>
    </submittedName>
</protein>
<dbReference type="Proteomes" id="UP000030351">
    <property type="component" value="Unassembled WGS sequence"/>
</dbReference>
<dbReference type="EMBL" id="JRUQ01000095">
    <property type="protein sequence ID" value="KGT86478.1"/>
    <property type="molecule type" value="Genomic_DNA"/>
</dbReference>
<dbReference type="eggNOG" id="COG1028">
    <property type="taxonomic scope" value="Bacteria"/>
</dbReference>
<reference evidence="1 2" key="1">
    <citation type="submission" date="2014-10" db="EMBL/GenBank/DDBJ databases">
        <title>Genome sequence of Erwinia typographi M043b.</title>
        <authorList>
            <person name="Chan K.-G."/>
            <person name="Tan W.-S."/>
        </authorList>
    </citation>
    <scope>NUCLEOTIDE SEQUENCE [LARGE SCALE GENOMIC DNA]</scope>
    <source>
        <strain evidence="1 2">M043b</strain>
    </source>
</reference>
<dbReference type="PANTHER" id="PTHR45458:SF1">
    <property type="entry name" value="SHORT CHAIN DEHYDROGENASE"/>
    <property type="match status" value="1"/>
</dbReference>
<dbReference type="RefSeq" id="WP_034899296.1">
    <property type="nucleotide sequence ID" value="NZ_JRUQ01000095.1"/>
</dbReference>
<name>A0A0A3ZL85_9GAMM</name>
<evidence type="ECO:0000313" key="1">
    <source>
        <dbReference type="EMBL" id="KGT86478.1"/>
    </source>
</evidence>